<dbReference type="PANTHER" id="PTHR30328:SF54">
    <property type="entry name" value="HTH-TYPE TRANSCRIPTIONAL REPRESSOR SCO4008"/>
    <property type="match status" value="1"/>
</dbReference>
<evidence type="ECO:0000256" key="2">
    <source>
        <dbReference type="PROSITE-ProRule" id="PRU00335"/>
    </source>
</evidence>
<dbReference type="InterPro" id="IPR036271">
    <property type="entry name" value="Tet_transcr_reg_TetR-rel_C_sf"/>
</dbReference>
<feature type="domain" description="HTH tetR-type" evidence="3">
    <location>
        <begin position="15"/>
        <end position="75"/>
    </location>
</feature>
<dbReference type="EMBL" id="CP015093">
    <property type="protein sequence ID" value="APZ53215.1"/>
    <property type="molecule type" value="Genomic_DNA"/>
</dbReference>
<evidence type="ECO:0000313" key="4">
    <source>
        <dbReference type="EMBL" id="APZ53215.1"/>
    </source>
</evidence>
<dbReference type="AlphaFoldDB" id="A0A1P8UUZ6"/>
<keyword evidence="1 2" id="KW-0238">DNA-binding</keyword>
<dbReference type="Proteomes" id="UP000187059">
    <property type="component" value="Chromosome"/>
</dbReference>
<reference evidence="4 5" key="1">
    <citation type="submission" date="2016-04" db="EMBL/GenBank/DDBJ databases">
        <title>Deep-sea bacteria in the southern Pacific.</title>
        <authorList>
            <person name="Tang K."/>
        </authorList>
    </citation>
    <scope>NUCLEOTIDE SEQUENCE [LARGE SCALE GENOMIC DNA]</scope>
    <source>
        <strain evidence="4 5">JLT2014</strain>
    </source>
</reference>
<dbReference type="SUPFAM" id="SSF48498">
    <property type="entry name" value="Tetracyclin repressor-like, C-terminal domain"/>
    <property type="match status" value="1"/>
</dbReference>
<keyword evidence="5" id="KW-1185">Reference proteome</keyword>
<evidence type="ECO:0000256" key="1">
    <source>
        <dbReference type="ARBA" id="ARBA00023125"/>
    </source>
</evidence>
<dbReference type="PANTHER" id="PTHR30328">
    <property type="entry name" value="TRANSCRIPTIONAL REPRESSOR"/>
    <property type="match status" value="1"/>
</dbReference>
<dbReference type="InterPro" id="IPR001647">
    <property type="entry name" value="HTH_TetR"/>
</dbReference>
<proteinExistence type="predicted"/>
<protein>
    <submittedName>
        <fullName evidence="4">Transcriptional regulator</fullName>
    </submittedName>
</protein>
<dbReference type="SUPFAM" id="SSF46689">
    <property type="entry name" value="Homeodomain-like"/>
    <property type="match status" value="1"/>
</dbReference>
<organism evidence="4 5">
    <name type="scientific">Salipiger abyssi</name>
    <dbReference type="NCBI Taxonomy" id="1250539"/>
    <lineage>
        <taxon>Bacteria</taxon>
        <taxon>Pseudomonadati</taxon>
        <taxon>Pseudomonadota</taxon>
        <taxon>Alphaproteobacteria</taxon>
        <taxon>Rhodobacterales</taxon>
        <taxon>Roseobacteraceae</taxon>
        <taxon>Salipiger</taxon>
    </lineage>
</organism>
<name>A0A1P8UUZ6_9RHOB</name>
<gene>
    <name evidence="4" type="ORF">Ga0080574_TMP2881</name>
</gene>
<dbReference type="Gene3D" id="1.10.357.10">
    <property type="entry name" value="Tetracycline Repressor, domain 2"/>
    <property type="match status" value="1"/>
</dbReference>
<dbReference type="STRING" id="1250539.Ga0080574_TMP2881"/>
<dbReference type="InterPro" id="IPR009057">
    <property type="entry name" value="Homeodomain-like_sf"/>
</dbReference>
<dbReference type="InterPro" id="IPR041474">
    <property type="entry name" value="NicS_C"/>
</dbReference>
<dbReference type="GO" id="GO:0003677">
    <property type="term" value="F:DNA binding"/>
    <property type="evidence" value="ECO:0007669"/>
    <property type="project" value="UniProtKB-UniRule"/>
</dbReference>
<dbReference type="InterPro" id="IPR050109">
    <property type="entry name" value="HTH-type_TetR-like_transc_reg"/>
</dbReference>
<evidence type="ECO:0000313" key="5">
    <source>
        <dbReference type="Proteomes" id="UP000187059"/>
    </source>
</evidence>
<evidence type="ECO:0000259" key="3">
    <source>
        <dbReference type="PROSITE" id="PS50977"/>
    </source>
</evidence>
<dbReference type="PROSITE" id="PS50977">
    <property type="entry name" value="HTH_TETR_2"/>
    <property type="match status" value="1"/>
</dbReference>
<accession>A0A1P8UUZ6</accession>
<dbReference type="RefSeq" id="WP_198039730.1">
    <property type="nucleotide sequence ID" value="NZ_CP015093.1"/>
</dbReference>
<dbReference type="Pfam" id="PF00440">
    <property type="entry name" value="TetR_N"/>
    <property type="match status" value="1"/>
</dbReference>
<feature type="DNA-binding region" description="H-T-H motif" evidence="2">
    <location>
        <begin position="38"/>
        <end position="57"/>
    </location>
</feature>
<dbReference type="Pfam" id="PF17938">
    <property type="entry name" value="TetR_C_29"/>
    <property type="match status" value="1"/>
</dbReference>
<dbReference type="KEGG" id="paby:Ga0080574_TMP2881"/>
<sequence length="220" mass="25007">MDKPAKLRSWKQNPEAVRADILRVARAEFARTGLSRTRIDDIAAKTKTSKRMVFYYFGDKESLYQAVLEEAYAEVRAGEAELDLEDLAPDHALRKLVEFTFDHHRRNPDFIRLVMVENIHDGSHMRNIERLAEQNVAAIRVLERICEAGRSSGLFREDISPLALHWRISAMSFFNVSNRATFTLNFGDSLFDEEGQALLREEAARSIVLSALRNPGGASV</sequence>